<feature type="region of interest" description="Disordered" evidence="1">
    <location>
        <begin position="139"/>
        <end position="176"/>
    </location>
</feature>
<protein>
    <submittedName>
        <fullName evidence="3">Uncharacterized protein</fullName>
    </submittedName>
</protein>
<gene>
    <name evidence="3" type="ORF">AAND1436_LOCUS21726</name>
</gene>
<feature type="chain" id="PRO_5030521897" evidence="2">
    <location>
        <begin position="20"/>
        <end position="327"/>
    </location>
</feature>
<keyword evidence="2" id="KW-0732">Signal</keyword>
<organism evidence="3">
    <name type="scientific">Alexandrium andersonii</name>
    <dbReference type="NCBI Taxonomy" id="327968"/>
    <lineage>
        <taxon>Eukaryota</taxon>
        <taxon>Sar</taxon>
        <taxon>Alveolata</taxon>
        <taxon>Dinophyceae</taxon>
        <taxon>Gonyaulacales</taxon>
        <taxon>Pyrocystaceae</taxon>
        <taxon>Alexandrium</taxon>
    </lineage>
</organism>
<dbReference type="EMBL" id="HBGQ01044403">
    <property type="protein sequence ID" value="CAD9440434.1"/>
    <property type="molecule type" value="Transcribed_RNA"/>
</dbReference>
<feature type="signal peptide" evidence="2">
    <location>
        <begin position="1"/>
        <end position="19"/>
    </location>
</feature>
<dbReference type="AlphaFoldDB" id="A0A7S2D026"/>
<sequence length="327" mass="35779">MSGLTSRLILVAGASCVAAIRRAQVDLTAVVHSPPPEAALLQTEGLPDCRTVAPDTYPGLCDPAASGYACYSTEQRYSPPGVPSVAIDVQWACSIGQNAEGFTAESCKSIPWEFNGLDPNGAHQVFTANDIYKGACKFGDDEPPVGQDEAAEETDVSPSTAAGHNESSETEDATPRFDKLLDMLTGRWVVADPQKKMQIRSGASTDEKRSIVFSNEVTTARGREWDFSFYKSSKQKAYASFFANQCETDYPYMCTIGRYPKQLTYESGGWSYSFPFHLYFKFANDSSIWVNEEEVCAIPKSSTPCLTGGWNKFVKAVRPLDQVQQPS</sequence>
<accession>A0A7S2D026</accession>
<evidence type="ECO:0000256" key="2">
    <source>
        <dbReference type="SAM" id="SignalP"/>
    </source>
</evidence>
<proteinExistence type="predicted"/>
<evidence type="ECO:0000256" key="1">
    <source>
        <dbReference type="SAM" id="MobiDB-lite"/>
    </source>
</evidence>
<reference evidence="3" key="1">
    <citation type="submission" date="2021-01" db="EMBL/GenBank/DDBJ databases">
        <authorList>
            <person name="Corre E."/>
            <person name="Pelletier E."/>
            <person name="Niang G."/>
            <person name="Scheremetjew M."/>
            <person name="Finn R."/>
            <person name="Kale V."/>
            <person name="Holt S."/>
            <person name="Cochrane G."/>
            <person name="Meng A."/>
            <person name="Brown T."/>
            <person name="Cohen L."/>
        </authorList>
    </citation>
    <scope>NUCLEOTIDE SEQUENCE</scope>
    <source>
        <strain evidence="3">CCMP2222</strain>
    </source>
</reference>
<evidence type="ECO:0000313" key="3">
    <source>
        <dbReference type="EMBL" id="CAD9440434.1"/>
    </source>
</evidence>
<name>A0A7S2D026_9DINO</name>